<name>A0AAN7SME9_9COLE</name>
<sequence length="220" mass="25552">MSLYGGSGKARFEVTTEEQQNLFQTRKYYAIAHCVSEDIDMSRGVAVVFKKKEERKRTSEKKKASSYKRYIYKKKNKILHKNVSYNEDDEDELSLHDDSDNDVETHVWIPEVEPSGFEELDNDPDPNDFVLVQFNAKKEIVFCVGKVVQTENLKNEIEVNFLRNSKKFTGHFVFPNVPDISMVSTEDIKMILPPPTLLGSTKRLQSYYKFEINFGSLNMR</sequence>
<keyword evidence="2" id="KW-1185">Reference proteome</keyword>
<evidence type="ECO:0000313" key="1">
    <source>
        <dbReference type="EMBL" id="KAK4887369.1"/>
    </source>
</evidence>
<dbReference type="EMBL" id="JARPUR010000001">
    <property type="protein sequence ID" value="KAK4887369.1"/>
    <property type="molecule type" value="Genomic_DNA"/>
</dbReference>
<comment type="caution">
    <text evidence="1">The sequence shown here is derived from an EMBL/GenBank/DDBJ whole genome shotgun (WGS) entry which is preliminary data.</text>
</comment>
<accession>A0AAN7SME9</accession>
<proteinExistence type="predicted"/>
<dbReference type="Gene3D" id="3.40.220.10">
    <property type="entry name" value="Leucine Aminopeptidase, subunit E, domain 1"/>
    <property type="match status" value="1"/>
</dbReference>
<organism evidence="1 2">
    <name type="scientific">Aquatica leii</name>
    <dbReference type="NCBI Taxonomy" id="1421715"/>
    <lineage>
        <taxon>Eukaryota</taxon>
        <taxon>Metazoa</taxon>
        <taxon>Ecdysozoa</taxon>
        <taxon>Arthropoda</taxon>
        <taxon>Hexapoda</taxon>
        <taxon>Insecta</taxon>
        <taxon>Pterygota</taxon>
        <taxon>Neoptera</taxon>
        <taxon>Endopterygota</taxon>
        <taxon>Coleoptera</taxon>
        <taxon>Polyphaga</taxon>
        <taxon>Elateriformia</taxon>
        <taxon>Elateroidea</taxon>
        <taxon>Lampyridae</taxon>
        <taxon>Luciolinae</taxon>
        <taxon>Aquatica</taxon>
    </lineage>
</organism>
<dbReference type="AlphaFoldDB" id="A0AAN7SME9"/>
<dbReference type="Proteomes" id="UP001353858">
    <property type="component" value="Unassembled WGS sequence"/>
</dbReference>
<evidence type="ECO:0000313" key="2">
    <source>
        <dbReference type="Proteomes" id="UP001353858"/>
    </source>
</evidence>
<protein>
    <submittedName>
        <fullName evidence="1">Uncharacterized protein</fullName>
    </submittedName>
</protein>
<gene>
    <name evidence="1" type="ORF">RN001_003640</name>
</gene>
<reference evidence="2" key="1">
    <citation type="submission" date="2023-01" db="EMBL/GenBank/DDBJ databases">
        <title>Key to firefly adult light organ development and bioluminescence: homeobox transcription factors regulate luciferase expression and transportation to peroxisome.</title>
        <authorList>
            <person name="Fu X."/>
        </authorList>
    </citation>
    <scope>NUCLEOTIDE SEQUENCE [LARGE SCALE GENOMIC DNA]</scope>
</reference>
<dbReference type="InterPro" id="IPR043472">
    <property type="entry name" value="Macro_dom-like"/>
</dbReference>